<accession>A0A6A6HTJ3</accession>
<dbReference type="RefSeq" id="XP_033675857.1">
    <property type="nucleotide sequence ID" value="XM_033824481.1"/>
</dbReference>
<evidence type="ECO:0000256" key="5">
    <source>
        <dbReference type="ARBA" id="ARBA00023008"/>
    </source>
</evidence>
<keyword evidence="5" id="KW-0186">Copper</keyword>
<dbReference type="InterPro" id="IPR001117">
    <property type="entry name" value="Cu-oxidase_2nd"/>
</dbReference>
<gene>
    <name evidence="11" type="ORF">BU26DRAFT_441857</name>
</gene>
<protein>
    <submittedName>
        <fullName evidence="11">Multicopper oxidase</fullName>
    </submittedName>
</protein>
<dbReference type="EMBL" id="ML987215">
    <property type="protein sequence ID" value="KAF2240853.1"/>
    <property type="molecule type" value="Genomic_DNA"/>
</dbReference>
<evidence type="ECO:0000259" key="10">
    <source>
        <dbReference type="Pfam" id="PF07732"/>
    </source>
</evidence>
<dbReference type="PANTHER" id="PTHR11709:SF502">
    <property type="entry name" value="MULTICOPPER OXIDASE"/>
    <property type="match status" value="1"/>
</dbReference>
<dbReference type="Pfam" id="PF00394">
    <property type="entry name" value="Cu-oxidase"/>
    <property type="match status" value="1"/>
</dbReference>
<dbReference type="CDD" id="cd13901">
    <property type="entry name" value="CuRO_3_MaLCC_like"/>
    <property type="match status" value="1"/>
</dbReference>
<keyword evidence="7" id="KW-0732">Signal</keyword>
<dbReference type="InterPro" id="IPR045087">
    <property type="entry name" value="Cu-oxidase_fam"/>
</dbReference>
<feature type="domain" description="Plastocyanin-like" evidence="10">
    <location>
        <begin position="77"/>
        <end position="191"/>
    </location>
</feature>
<dbReference type="InterPro" id="IPR011706">
    <property type="entry name" value="Cu-oxidase_C"/>
</dbReference>
<dbReference type="FunFam" id="2.60.40.420:FF:000038">
    <property type="entry name" value="Extracellular dihydrogeodin oxidase/laccase"/>
    <property type="match status" value="1"/>
</dbReference>
<reference evidence="11" key="1">
    <citation type="journal article" date="2020" name="Stud. Mycol.">
        <title>101 Dothideomycetes genomes: a test case for predicting lifestyles and emergence of pathogens.</title>
        <authorList>
            <person name="Haridas S."/>
            <person name="Albert R."/>
            <person name="Binder M."/>
            <person name="Bloem J."/>
            <person name="Labutti K."/>
            <person name="Salamov A."/>
            <person name="Andreopoulos B."/>
            <person name="Baker S."/>
            <person name="Barry K."/>
            <person name="Bills G."/>
            <person name="Bluhm B."/>
            <person name="Cannon C."/>
            <person name="Castanera R."/>
            <person name="Culley D."/>
            <person name="Daum C."/>
            <person name="Ezra D."/>
            <person name="Gonzalez J."/>
            <person name="Henrissat B."/>
            <person name="Kuo A."/>
            <person name="Liang C."/>
            <person name="Lipzen A."/>
            <person name="Lutzoni F."/>
            <person name="Magnuson J."/>
            <person name="Mondo S."/>
            <person name="Nolan M."/>
            <person name="Ohm R."/>
            <person name="Pangilinan J."/>
            <person name="Park H.-J."/>
            <person name="Ramirez L."/>
            <person name="Alfaro M."/>
            <person name="Sun H."/>
            <person name="Tritt A."/>
            <person name="Yoshinaga Y."/>
            <person name="Zwiers L.-H."/>
            <person name="Turgeon B."/>
            <person name="Goodwin S."/>
            <person name="Spatafora J."/>
            <person name="Crous P."/>
            <person name="Grigoriev I."/>
        </authorList>
    </citation>
    <scope>NUCLEOTIDE SEQUENCE</scope>
    <source>
        <strain evidence="11">CBS 122368</strain>
    </source>
</reference>
<dbReference type="Proteomes" id="UP000800094">
    <property type="component" value="Unassembled WGS sequence"/>
</dbReference>
<dbReference type="AlphaFoldDB" id="A0A6A6HTJ3"/>
<dbReference type="PROSITE" id="PS00080">
    <property type="entry name" value="MULTICOPPER_OXIDASE2"/>
    <property type="match status" value="1"/>
</dbReference>
<dbReference type="GeneID" id="54577811"/>
<dbReference type="PROSITE" id="PS00079">
    <property type="entry name" value="MULTICOPPER_OXIDASE1"/>
    <property type="match status" value="1"/>
</dbReference>
<keyword evidence="6" id="KW-0325">Glycoprotein</keyword>
<evidence type="ECO:0000313" key="12">
    <source>
        <dbReference type="Proteomes" id="UP000800094"/>
    </source>
</evidence>
<feature type="domain" description="Plastocyanin-like" evidence="8">
    <location>
        <begin position="202"/>
        <end position="342"/>
    </location>
</feature>
<keyword evidence="2" id="KW-0479">Metal-binding</keyword>
<dbReference type="CDD" id="cd13854">
    <property type="entry name" value="CuRO_1_MaLCC_like"/>
    <property type="match status" value="1"/>
</dbReference>
<dbReference type="InterPro" id="IPR033138">
    <property type="entry name" value="Cu_oxidase_CS"/>
</dbReference>
<evidence type="ECO:0000313" key="11">
    <source>
        <dbReference type="EMBL" id="KAF2240853.1"/>
    </source>
</evidence>
<dbReference type="InterPro" id="IPR008972">
    <property type="entry name" value="Cupredoxin"/>
</dbReference>
<feature type="signal peptide" evidence="7">
    <location>
        <begin position="1"/>
        <end position="24"/>
    </location>
</feature>
<feature type="chain" id="PRO_5025423549" evidence="7">
    <location>
        <begin position="25"/>
        <end position="570"/>
    </location>
</feature>
<evidence type="ECO:0000259" key="9">
    <source>
        <dbReference type="Pfam" id="PF07731"/>
    </source>
</evidence>
<evidence type="ECO:0000256" key="6">
    <source>
        <dbReference type="ARBA" id="ARBA00023180"/>
    </source>
</evidence>
<dbReference type="Gene3D" id="2.60.40.420">
    <property type="entry name" value="Cupredoxins - blue copper proteins"/>
    <property type="match status" value="3"/>
</dbReference>
<dbReference type="FunFam" id="2.60.40.420:FF:000021">
    <property type="entry name" value="Extracellular dihydrogeodin oxidase/laccase"/>
    <property type="match status" value="1"/>
</dbReference>
<dbReference type="Pfam" id="PF07732">
    <property type="entry name" value="Cu-oxidase_3"/>
    <property type="match status" value="1"/>
</dbReference>
<keyword evidence="3" id="KW-0677">Repeat</keyword>
<keyword evidence="12" id="KW-1185">Reference proteome</keyword>
<dbReference type="Pfam" id="PF07731">
    <property type="entry name" value="Cu-oxidase_2"/>
    <property type="match status" value="1"/>
</dbReference>
<evidence type="ECO:0000256" key="7">
    <source>
        <dbReference type="SAM" id="SignalP"/>
    </source>
</evidence>
<evidence type="ECO:0000256" key="2">
    <source>
        <dbReference type="ARBA" id="ARBA00022723"/>
    </source>
</evidence>
<dbReference type="InterPro" id="IPR002355">
    <property type="entry name" value="Cu_oxidase_Cu_BS"/>
</dbReference>
<proteinExistence type="inferred from homology"/>
<keyword evidence="4" id="KW-0560">Oxidoreductase</keyword>
<dbReference type="GO" id="GO:0016491">
    <property type="term" value="F:oxidoreductase activity"/>
    <property type="evidence" value="ECO:0007669"/>
    <property type="project" value="UniProtKB-KW"/>
</dbReference>
<evidence type="ECO:0000256" key="1">
    <source>
        <dbReference type="ARBA" id="ARBA00010609"/>
    </source>
</evidence>
<evidence type="ECO:0000259" key="8">
    <source>
        <dbReference type="Pfam" id="PF00394"/>
    </source>
</evidence>
<dbReference type="GO" id="GO:0005507">
    <property type="term" value="F:copper ion binding"/>
    <property type="evidence" value="ECO:0007669"/>
    <property type="project" value="InterPro"/>
</dbReference>
<feature type="domain" description="Plastocyanin-like" evidence="9">
    <location>
        <begin position="423"/>
        <end position="535"/>
    </location>
</feature>
<evidence type="ECO:0000256" key="4">
    <source>
        <dbReference type="ARBA" id="ARBA00023002"/>
    </source>
</evidence>
<name>A0A6A6HTJ3_9PLEO</name>
<evidence type="ECO:0000256" key="3">
    <source>
        <dbReference type="ARBA" id="ARBA00022737"/>
    </source>
</evidence>
<dbReference type="CDD" id="cd13880">
    <property type="entry name" value="CuRO_2_MaLCC_like"/>
    <property type="match status" value="1"/>
</dbReference>
<dbReference type="InterPro" id="IPR011707">
    <property type="entry name" value="Cu-oxidase-like_N"/>
</dbReference>
<dbReference type="PANTHER" id="PTHR11709">
    <property type="entry name" value="MULTI-COPPER OXIDASE"/>
    <property type="match status" value="1"/>
</dbReference>
<comment type="similarity">
    <text evidence="1">Belongs to the multicopper oxidase family.</text>
</comment>
<sequence length="570" mass="62351">MTLLRTFFCLIAAVAAVPAPQADSNTTSPSGASSAAASVCSGNTADDRSVWCDYSIDTNYYNEVPDTGVTVEYWFDVQNVTLAPDGVERIVLAVNGTVPGPTIEANWGDTVKIHVTNSLTANGTGIHWHGIRQNWTNQDDGVPSITQCPIAPGESYTYTWRATQYGTSWYHSHYSLQAWEGVFGPIVIHGPATANYDEELDTIMLTDWSHETADSLYSYAQTVGPPPMENALINGKNTYNGGGSRYEATFQSGTSYRLRIINSAIDSHFKFAIDNHTMTVIASDFVPVEPFEVEYLDITMGQRYDVIVTADQEATDYWMRAIPQLACSNNENPDDVRGIVRYGASTADPTSIAYAALDNDTCVDVAYSNLVPHVSSSPVDPTADSDLDVTIVAQGNLFKWQIGLTPMAVEWAEPSVLTVYNSNGTSSFEDDDVVYELPNANEWVYFVISTALAVPHPIHLHGHDFYILAQQDNAVFDSSVSLNLDNPPRRDVANLPVGGYLVIAFLTDNPGAWLMHCHIGWHTSEGLALQFVERQSEISALLNSTTLQDTCSAWNTWAESTGIEEEDSGV</sequence>
<organism evidence="11 12">
    <name type="scientific">Trematosphaeria pertusa</name>
    <dbReference type="NCBI Taxonomy" id="390896"/>
    <lineage>
        <taxon>Eukaryota</taxon>
        <taxon>Fungi</taxon>
        <taxon>Dikarya</taxon>
        <taxon>Ascomycota</taxon>
        <taxon>Pezizomycotina</taxon>
        <taxon>Dothideomycetes</taxon>
        <taxon>Pleosporomycetidae</taxon>
        <taxon>Pleosporales</taxon>
        <taxon>Massarineae</taxon>
        <taxon>Trematosphaeriaceae</taxon>
        <taxon>Trematosphaeria</taxon>
    </lineage>
</organism>
<dbReference type="OrthoDB" id="2121828at2759"/>
<dbReference type="SUPFAM" id="SSF49503">
    <property type="entry name" value="Cupredoxins"/>
    <property type="match status" value="3"/>
</dbReference>